<reference evidence="1 2" key="1">
    <citation type="submission" date="2019-12" db="EMBL/GenBank/DDBJ databases">
        <title>Paenibacillus sp. nov. sp. isolated from soil.</title>
        <authorList>
            <person name="Kim J."/>
            <person name="Jeong S.E."/>
            <person name="Jung H.S."/>
            <person name="Jeon C.O."/>
        </authorList>
    </citation>
    <scope>NUCLEOTIDE SEQUENCE [LARGE SCALE GENOMIC DNA]</scope>
    <source>
        <strain evidence="1 2">5J-6</strain>
    </source>
</reference>
<dbReference type="AlphaFoldDB" id="A0A6L8UWV6"/>
<name>A0A6L8UWV6_9BACL</name>
<dbReference type="EMBL" id="WTUZ01000010">
    <property type="protein sequence ID" value="MZQ81862.1"/>
    <property type="molecule type" value="Genomic_DNA"/>
</dbReference>
<keyword evidence="2" id="KW-1185">Reference proteome</keyword>
<sequence length="47" mass="5277">MAEHITALPEQLIERAPMMTTVEYEKTFACRVSVKPPGQVFDAIKKA</sequence>
<proteinExistence type="predicted"/>
<accession>A0A6L8UWV6</accession>
<evidence type="ECO:0000313" key="2">
    <source>
        <dbReference type="Proteomes" id="UP000481087"/>
    </source>
</evidence>
<organism evidence="1 2">
    <name type="scientific">Paenibacillus silvestris</name>
    <dbReference type="NCBI Taxonomy" id="2606219"/>
    <lineage>
        <taxon>Bacteria</taxon>
        <taxon>Bacillati</taxon>
        <taxon>Bacillota</taxon>
        <taxon>Bacilli</taxon>
        <taxon>Bacillales</taxon>
        <taxon>Paenibacillaceae</taxon>
        <taxon>Paenibacillus</taxon>
    </lineage>
</organism>
<gene>
    <name evidence="1" type="ORF">GQF01_06905</name>
</gene>
<evidence type="ECO:0000313" key="1">
    <source>
        <dbReference type="EMBL" id="MZQ81862.1"/>
    </source>
</evidence>
<protein>
    <submittedName>
        <fullName evidence="1">Uncharacterized protein</fullName>
    </submittedName>
</protein>
<dbReference type="Proteomes" id="UP000481087">
    <property type="component" value="Unassembled WGS sequence"/>
</dbReference>
<comment type="caution">
    <text evidence="1">The sequence shown here is derived from an EMBL/GenBank/DDBJ whole genome shotgun (WGS) entry which is preliminary data.</text>
</comment>
<dbReference type="RefSeq" id="WP_161406073.1">
    <property type="nucleotide sequence ID" value="NZ_WTUZ01000010.1"/>
</dbReference>